<accession>A0A1A9RVU6</accession>
<evidence type="ECO:0000313" key="1">
    <source>
        <dbReference type="EMBL" id="OAM27747.1"/>
    </source>
</evidence>
<dbReference type="Pfam" id="PF22752">
    <property type="entry name" value="DUF488-N3i"/>
    <property type="match status" value="1"/>
</dbReference>
<dbReference type="Proteomes" id="UP000077885">
    <property type="component" value="Unassembled WGS sequence"/>
</dbReference>
<organism evidence="1 2">
    <name type="scientific">Eikenella longinqua</name>
    <dbReference type="NCBI Taxonomy" id="1795827"/>
    <lineage>
        <taxon>Bacteria</taxon>
        <taxon>Pseudomonadati</taxon>
        <taxon>Pseudomonadota</taxon>
        <taxon>Betaproteobacteria</taxon>
        <taxon>Neisseriales</taxon>
        <taxon>Neisseriaceae</taxon>
        <taxon>Eikenella</taxon>
    </lineage>
</organism>
<dbReference type="AlphaFoldDB" id="A0A1A9RVU6"/>
<comment type="caution">
    <text evidence="1">The sequence shown here is derived from an EMBL/GenBank/DDBJ whole genome shotgun (WGS) entry which is preliminary data.</text>
</comment>
<evidence type="ECO:0000313" key="2">
    <source>
        <dbReference type="Proteomes" id="UP000077885"/>
    </source>
</evidence>
<dbReference type="PANTHER" id="PTHR36849:SF1">
    <property type="entry name" value="CYTOPLASMIC PROTEIN"/>
    <property type="match status" value="1"/>
</dbReference>
<gene>
    <name evidence="1" type="ORF">A7P95_06425</name>
</gene>
<name>A0A1A9RVU6_9NEIS</name>
<protein>
    <submittedName>
        <fullName evidence="1">MarR family transcriptional regulator</fullName>
    </submittedName>
</protein>
<dbReference type="STRING" id="1795827.A7P95_06425"/>
<sequence length="129" mass="14434">MPAIRRIYGYMPSSSPAIFCDRLYPRGIRKETFAAVQWLKDIAPSPELRRWYHAAPQERFPEFAARYTEELQHGSAHAALLALKQQLAAAPDTVLLTAVRHPQQSHLSVLAQVLGWETVDWGGDAAAPD</sequence>
<dbReference type="OrthoDB" id="9790745at2"/>
<proteinExistence type="predicted"/>
<keyword evidence="2" id="KW-1185">Reference proteome</keyword>
<reference evidence="2" key="1">
    <citation type="submission" date="2016-05" db="EMBL/GenBank/DDBJ databases">
        <title>Draft genome of Corynebacterium afermentans subsp. afermentans LCDC 88199T.</title>
        <authorList>
            <person name="Bernier A.-M."/>
            <person name="Bernard K."/>
        </authorList>
    </citation>
    <scope>NUCLEOTIDE SEQUENCE [LARGE SCALE GENOMIC DNA]</scope>
    <source>
        <strain evidence="2">NML02-A-017</strain>
    </source>
</reference>
<dbReference type="RefSeq" id="WP_067592859.1">
    <property type="nucleotide sequence ID" value="NZ_LXSL01000021.1"/>
</dbReference>
<dbReference type="InterPro" id="IPR052552">
    <property type="entry name" value="YeaO-like"/>
</dbReference>
<dbReference type="EMBL" id="LXSL01000021">
    <property type="protein sequence ID" value="OAM27747.1"/>
    <property type="molecule type" value="Genomic_DNA"/>
</dbReference>
<dbReference type="PANTHER" id="PTHR36849">
    <property type="entry name" value="CYTOPLASMIC PROTEIN-RELATED"/>
    <property type="match status" value="1"/>
</dbReference>